<evidence type="ECO:0000256" key="2">
    <source>
        <dbReference type="ARBA" id="ARBA00022692"/>
    </source>
</evidence>
<accession>A0A1G2NDK8</accession>
<evidence type="ECO:0000313" key="7">
    <source>
        <dbReference type="EMBL" id="OHA34188.1"/>
    </source>
</evidence>
<feature type="transmembrane region" description="Helical" evidence="6">
    <location>
        <begin position="134"/>
        <end position="151"/>
    </location>
</feature>
<feature type="transmembrane region" description="Helical" evidence="6">
    <location>
        <begin position="12"/>
        <end position="31"/>
    </location>
</feature>
<dbReference type="PANTHER" id="PTHR30474">
    <property type="entry name" value="CELL CYCLE PROTEIN"/>
    <property type="match status" value="1"/>
</dbReference>
<dbReference type="InterPro" id="IPR011923">
    <property type="entry name" value="RodA/MrdB"/>
</dbReference>
<dbReference type="EMBL" id="MHSA01000015">
    <property type="protein sequence ID" value="OHA34188.1"/>
    <property type="molecule type" value="Genomic_DNA"/>
</dbReference>
<keyword evidence="5 6" id="KW-0472">Membrane</keyword>
<proteinExistence type="predicted"/>
<comment type="caution">
    <text evidence="7">The sequence shown here is derived from an EMBL/GenBank/DDBJ whole genome shotgun (WGS) entry which is preliminary data.</text>
</comment>
<keyword evidence="3" id="KW-0133">Cell shape</keyword>
<dbReference type="InterPro" id="IPR001182">
    <property type="entry name" value="FtsW/RodA"/>
</dbReference>
<feature type="transmembrane region" description="Helical" evidence="6">
    <location>
        <begin position="333"/>
        <end position="352"/>
    </location>
</feature>
<dbReference type="NCBIfam" id="TIGR02210">
    <property type="entry name" value="rodA_shape"/>
    <property type="match status" value="1"/>
</dbReference>
<dbReference type="GO" id="GO:0051301">
    <property type="term" value="P:cell division"/>
    <property type="evidence" value="ECO:0007669"/>
    <property type="project" value="InterPro"/>
</dbReference>
<feature type="transmembrane region" description="Helical" evidence="6">
    <location>
        <begin position="300"/>
        <end position="321"/>
    </location>
</feature>
<feature type="transmembrane region" description="Helical" evidence="6">
    <location>
        <begin position="43"/>
        <end position="63"/>
    </location>
</feature>
<keyword evidence="2 6" id="KW-0812">Transmembrane</keyword>
<sequence length="374" mass="41223">MSMPRRLSIDWILFGATIPLALAGLSVLASFGGEERFFERQIIWLALALAVFFGAAFVDWRFLRRTRFAFGAYLVSVLLLVFVVITGAVVKGAQSWFDFGSFSFQPVEFAKLALIILLAKYFSRRHVEIAHIRHIVVSGIYTLILFILILLQPDFGSAVIVLLVWLGMVSLSGISKKHLMIVFALGITAFACLWFFVFSDYQKARVRNFIDPLADVRGTGYNAFQSMIAVGSGETFGKGVGYGTQSRLQFLPEYETDFVFAAFAEEWGFAGALALFTLFGIVLWRILAAAYAGETNFETLFALGVAVFFVAHFIVNIGMNIGLLPVTGVTLPFLSYGGSHLLMEFLSLGMVVGMRRIGRGGRTELVGTELTGVV</sequence>
<dbReference type="GO" id="GO:0032153">
    <property type="term" value="C:cell division site"/>
    <property type="evidence" value="ECO:0007669"/>
    <property type="project" value="TreeGrafter"/>
</dbReference>
<evidence type="ECO:0000313" key="8">
    <source>
        <dbReference type="Proteomes" id="UP000177797"/>
    </source>
</evidence>
<feature type="transmembrane region" description="Helical" evidence="6">
    <location>
        <begin position="102"/>
        <end position="122"/>
    </location>
</feature>
<protein>
    <submittedName>
        <fullName evidence="7">Rod shape-determining protein RodA</fullName>
    </submittedName>
</protein>
<reference evidence="7 8" key="1">
    <citation type="journal article" date="2016" name="Nat. Commun.">
        <title>Thousands of microbial genomes shed light on interconnected biogeochemical processes in an aquifer system.</title>
        <authorList>
            <person name="Anantharaman K."/>
            <person name="Brown C.T."/>
            <person name="Hug L.A."/>
            <person name="Sharon I."/>
            <person name="Castelle C.J."/>
            <person name="Probst A.J."/>
            <person name="Thomas B.C."/>
            <person name="Singh A."/>
            <person name="Wilkins M.J."/>
            <person name="Karaoz U."/>
            <person name="Brodie E.L."/>
            <person name="Williams K.H."/>
            <person name="Hubbard S.S."/>
            <person name="Banfield J.F."/>
        </authorList>
    </citation>
    <scope>NUCLEOTIDE SEQUENCE [LARGE SCALE GENOMIC DNA]</scope>
</reference>
<evidence type="ECO:0000256" key="1">
    <source>
        <dbReference type="ARBA" id="ARBA00004141"/>
    </source>
</evidence>
<evidence type="ECO:0000256" key="5">
    <source>
        <dbReference type="ARBA" id="ARBA00023136"/>
    </source>
</evidence>
<feature type="transmembrane region" description="Helical" evidence="6">
    <location>
        <begin position="157"/>
        <end position="174"/>
    </location>
</feature>
<dbReference type="Proteomes" id="UP000177797">
    <property type="component" value="Unassembled WGS sequence"/>
</dbReference>
<feature type="transmembrane region" description="Helical" evidence="6">
    <location>
        <begin position="267"/>
        <end position="288"/>
    </location>
</feature>
<feature type="transmembrane region" description="Helical" evidence="6">
    <location>
        <begin position="70"/>
        <end position="90"/>
    </location>
</feature>
<evidence type="ECO:0000256" key="6">
    <source>
        <dbReference type="SAM" id="Phobius"/>
    </source>
</evidence>
<keyword evidence="4 6" id="KW-1133">Transmembrane helix</keyword>
<evidence type="ECO:0000256" key="4">
    <source>
        <dbReference type="ARBA" id="ARBA00022989"/>
    </source>
</evidence>
<dbReference type="PANTHER" id="PTHR30474:SF1">
    <property type="entry name" value="PEPTIDOGLYCAN GLYCOSYLTRANSFERASE MRDB"/>
    <property type="match status" value="1"/>
</dbReference>
<dbReference type="GO" id="GO:0015648">
    <property type="term" value="F:lipid-linked peptidoglycan transporter activity"/>
    <property type="evidence" value="ECO:0007669"/>
    <property type="project" value="TreeGrafter"/>
</dbReference>
<feature type="transmembrane region" description="Helical" evidence="6">
    <location>
        <begin position="181"/>
        <end position="199"/>
    </location>
</feature>
<dbReference type="GO" id="GO:0008360">
    <property type="term" value="P:regulation of cell shape"/>
    <property type="evidence" value="ECO:0007669"/>
    <property type="project" value="UniProtKB-KW"/>
</dbReference>
<comment type="subcellular location">
    <subcellularLocation>
        <location evidence="1">Membrane</location>
        <topology evidence="1">Multi-pass membrane protein</topology>
    </subcellularLocation>
</comment>
<organism evidence="7 8">
    <name type="scientific">Candidatus Taylorbacteria bacterium RIFCSPLOWO2_01_FULL_48_100</name>
    <dbReference type="NCBI Taxonomy" id="1802322"/>
    <lineage>
        <taxon>Bacteria</taxon>
        <taxon>Candidatus Tayloriibacteriota</taxon>
    </lineage>
</organism>
<dbReference type="Pfam" id="PF01098">
    <property type="entry name" value="FTSW_RODA_SPOVE"/>
    <property type="match status" value="1"/>
</dbReference>
<dbReference type="GO" id="GO:0005886">
    <property type="term" value="C:plasma membrane"/>
    <property type="evidence" value="ECO:0007669"/>
    <property type="project" value="TreeGrafter"/>
</dbReference>
<evidence type="ECO:0000256" key="3">
    <source>
        <dbReference type="ARBA" id="ARBA00022960"/>
    </source>
</evidence>
<name>A0A1G2NDK8_9BACT</name>
<gene>
    <name evidence="7" type="ORF">A2938_00730</name>
</gene>
<dbReference type="AlphaFoldDB" id="A0A1G2NDK8"/>